<dbReference type="EMBL" id="VSSQ01021428">
    <property type="protein sequence ID" value="MPM67007.1"/>
    <property type="molecule type" value="Genomic_DNA"/>
</dbReference>
<accession>A0A645BP45</accession>
<organism evidence="1">
    <name type="scientific">bioreactor metagenome</name>
    <dbReference type="NCBI Taxonomy" id="1076179"/>
    <lineage>
        <taxon>unclassified sequences</taxon>
        <taxon>metagenomes</taxon>
        <taxon>ecological metagenomes</taxon>
    </lineage>
</organism>
<sequence length="60" mass="6625">MNSNQDTLNRVCVGLLRRCSEHVYLLSVSLNESGNEERGKLLVAIQSVLRNLPAAEVTNV</sequence>
<name>A0A645BP45_9ZZZZ</name>
<reference evidence="1" key="1">
    <citation type="submission" date="2019-08" db="EMBL/GenBank/DDBJ databases">
        <authorList>
            <person name="Kucharzyk K."/>
            <person name="Murdoch R.W."/>
            <person name="Higgins S."/>
            <person name="Loffler F."/>
        </authorList>
    </citation>
    <scope>NUCLEOTIDE SEQUENCE</scope>
</reference>
<comment type="caution">
    <text evidence="1">The sequence shown here is derived from an EMBL/GenBank/DDBJ whole genome shotgun (WGS) entry which is preliminary data.</text>
</comment>
<dbReference type="AlphaFoldDB" id="A0A645BP45"/>
<gene>
    <name evidence="1" type="ORF">SDC9_113922</name>
</gene>
<protein>
    <submittedName>
        <fullName evidence="1">Uncharacterized protein</fullName>
    </submittedName>
</protein>
<proteinExistence type="predicted"/>
<evidence type="ECO:0000313" key="1">
    <source>
        <dbReference type="EMBL" id="MPM67007.1"/>
    </source>
</evidence>